<dbReference type="EMBL" id="CP034205">
    <property type="protein sequence ID" value="QBZ56490.1"/>
    <property type="molecule type" value="Genomic_DNA"/>
</dbReference>
<sequence length="100" mass="10731">MSQLPGEGSHLQRTKVMRDQSSSSNWSAPRDGKVTGGDRAAGNERGVDFLAGGGVASLYSLDAIWASFGDAPRGEEEGPTSRCYGANIFAEPRMQLNRQR</sequence>
<reference evidence="2 3" key="1">
    <citation type="journal article" date="2019" name="Mol. Biol. Evol.">
        <title>Blast fungal genomes show frequent chromosomal changes, gene gains and losses, and effector gene turnover.</title>
        <authorList>
            <person name="Gomez Luciano L.B."/>
            <person name="Jason Tsai I."/>
            <person name="Chuma I."/>
            <person name="Tosa Y."/>
            <person name="Chen Y.H."/>
            <person name="Li J.Y."/>
            <person name="Li M.Y."/>
            <person name="Jade Lu M.Y."/>
            <person name="Nakayashiki H."/>
            <person name="Li W.H."/>
        </authorList>
    </citation>
    <scope>NUCLEOTIDE SEQUENCE [LARGE SCALE GENOMIC DNA]</scope>
    <source>
        <strain evidence="2">MZ5-1-6</strain>
    </source>
</reference>
<evidence type="ECO:0000313" key="3">
    <source>
        <dbReference type="Proteomes" id="UP000294847"/>
    </source>
</evidence>
<dbReference type="AlphaFoldDB" id="A0A4P7N8Q0"/>
<feature type="region of interest" description="Disordered" evidence="1">
    <location>
        <begin position="1"/>
        <end position="46"/>
    </location>
</feature>
<organism evidence="2 3">
    <name type="scientific">Pyricularia oryzae</name>
    <name type="common">Rice blast fungus</name>
    <name type="synonym">Magnaporthe oryzae</name>
    <dbReference type="NCBI Taxonomy" id="318829"/>
    <lineage>
        <taxon>Eukaryota</taxon>
        <taxon>Fungi</taxon>
        <taxon>Dikarya</taxon>
        <taxon>Ascomycota</taxon>
        <taxon>Pezizomycotina</taxon>
        <taxon>Sordariomycetes</taxon>
        <taxon>Sordariomycetidae</taxon>
        <taxon>Magnaporthales</taxon>
        <taxon>Pyriculariaceae</taxon>
        <taxon>Pyricularia</taxon>
    </lineage>
</organism>
<evidence type="ECO:0000313" key="2">
    <source>
        <dbReference type="EMBL" id="QBZ56490.1"/>
    </source>
</evidence>
<accession>A0A4P7N8Q0</accession>
<proteinExistence type="predicted"/>
<evidence type="ECO:0000256" key="1">
    <source>
        <dbReference type="SAM" id="MobiDB-lite"/>
    </source>
</evidence>
<protein>
    <submittedName>
        <fullName evidence="2">Uncharacterized protein</fullName>
    </submittedName>
</protein>
<name>A0A4P7N8Q0_PYROR</name>
<gene>
    <name evidence="2" type="ORF">PoMZ_01399</name>
</gene>
<dbReference type="Proteomes" id="UP000294847">
    <property type="component" value="Chromosome 2"/>
</dbReference>